<gene>
    <name evidence="1" type="ORF">ATO11_09085</name>
</gene>
<evidence type="ECO:0008006" key="3">
    <source>
        <dbReference type="Google" id="ProtNLM"/>
    </source>
</evidence>
<dbReference type="Proteomes" id="UP000036938">
    <property type="component" value="Unassembled WGS sequence"/>
</dbReference>
<comment type="caution">
    <text evidence="1">The sequence shown here is derived from an EMBL/GenBank/DDBJ whole genome shotgun (WGS) entry which is preliminary data.</text>
</comment>
<sequence length="91" mass="9674">MAQDGLQTFVIERPIPGVGSFPLARKEGISRASNAAIAQMEGKVEWVHSYLTEVGTVCIYRATDEGQIADHAQLAGAPLGPITAVDRVLPD</sequence>
<protein>
    <recommendedName>
        <fullName evidence="3">DUF4242 domain-containing protein</fullName>
    </recommendedName>
</protein>
<dbReference type="Pfam" id="PF14026">
    <property type="entry name" value="SCO4226-like"/>
    <property type="match status" value="1"/>
</dbReference>
<proteinExistence type="predicted"/>
<dbReference type="EMBL" id="AQQZ01000003">
    <property type="protein sequence ID" value="KNG94472.1"/>
    <property type="molecule type" value="Genomic_DNA"/>
</dbReference>
<organism evidence="1 2">
    <name type="scientific">Pseudaestuariivita atlantica</name>
    <dbReference type="NCBI Taxonomy" id="1317121"/>
    <lineage>
        <taxon>Bacteria</taxon>
        <taxon>Pseudomonadati</taxon>
        <taxon>Pseudomonadota</taxon>
        <taxon>Alphaproteobacteria</taxon>
        <taxon>Rhodobacterales</taxon>
        <taxon>Paracoccaceae</taxon>
        <taxon>Pseudaestuariivita</taxon>
    </lineage>
</organism>
<evidence type="ECO:0000313" key="2">
    <source>
        <dbReference type="Proteomes" id="UP000036938"/>
    </source>
</evidence>
<accession>A0A0L1JS01</accession>
<dbReference type="AlphaFoldDB" id="A0A0L1JS01"/>
<keyword evidence="2" id="KW-1185">Reference proteome</keyword>
<evidence type="ECO:0000313" key="1">
    <source>
        <dbReference type="EMBL" id="KNG94472.1"/>
    </source>
</evidence>
<name>A0A0L1JS01_9RHOB</name>
<reference evidence="1 2" key="1">
    <citation type="journal article" date="2015" name="Int. J. Syst. Evol. Microbiol.">
        <title>Aestuariivita atlantica sp. nov., isolated from deep sea sediment of the Atlantic Ocean.</title>
        <authorList>
            <person name="Li G."/>
            <person name="Lai Q."/>
            <person name="Du Y."/>
            <person name="Liu X."/>
            <person name="Sun F."/>
            <person name="Shao Z."/>
        </authorList>
    </citation>
    <scope>NUCLEOTIDE SEQUENCE [LARGE SCALE GENOMIC DNA]</scope>
    <source>
        <strain evidence="1 2">22II-S11-z3</strain>
    </source>
</reference>
<dbReference type="InterPro" id="IPR025336">
    <property type="entry name" value="SCO4226-like"/>
</dbReference>